<dbReference type="InterPro" id="IPR052370">
    <property type="entry name" value="Meta-cleavage_hydrolase"/>
</dbReference>
<dbReference type="InterPro" id="IPR009072">
    <property type="entry name" value="Histone-fold"/>
</dbReference>
<evidence type="ECO:0000313" key="4">
    <source>
        <dbReference type="Proteomes" id="UP000006591"/>
    </source>
</evidence>
<dbReference type="InterPro" id="IPR029058">
    <property type="entry name" value="AB_hydrolase_fold"/>
</dbReference>
<name>A0A0E0I3J5_ORYNI</name>
<dbReference type="GO" id="GO:0006352">
    <property type="term" value="P:DNA-templated transcription initiation"/>
    <property type="evidence" value="ECO:0007669"/>
    <property type="project" value="InterPro"/>
</dbReference>
<feature type="compositionally biased region" description="Basic residues" evidence="1">
    <location>
        <begin position="257"/>
        <end position="270"/>
    </location>
</feature>
<feature type="domain" description="AB hydrolase-1" evidence="2">
    <location>
        <begin position="330"/>
        <end position="576"/>
    </location>
</feature>
<organism evidence="3">
    <name type="scientific">Oryza nivara</name>
    <name type="common">Indian wild rice</name>
    <name type="synonym">Oryza sativa f. spontanea</name>
    <dbReference type="NCBI Taxonomy" id="4536"/>
    <lineage>
        <taxon>Eukaryota</taxon>
        <taxon>Viridiplantae</taxon>
        <taxon>Streptophyta</taxon>
        <taxon>Embryophyta</taxon>
        <taxon>Tracheophyta</taxon>
        <taxon>Spermatophyta</taxon>
        <taxon>Magnoliopsida</taxon>
        <taxon>Liliopsida</taxon>
        <taxon>Poales</taxon>
        <taxon>Poaceae</taxon>
        <taxon>BOP clade</taxon>
        <taxon>Oryzoideae</taxon>
        <taxon>Oryzeae</taxon>
        <taxon>Oryzinae</taxon>
        <taxon>Oryza</taxon>
    </lineage>
</organism>
<dbReference type="Proteomes" id="UP000006591">
    <property type="component" value="Chromosome 7"/>
</dbReference>
<dbReference type="HOGENOM" id="CLU_378748_0_0_1"/>
<feature type="compositionally biased region" description="Basic and acidic residues" evidence="1">
    <location>
        <begin position="245"/>
        <end position="255"/>
    </location>
</feature>
<reference evidence="3" key="2">
    <citation type="submission" date="2018-04" db="EMBL/GenBank/DDBJ databases">
        <title>OnivRS2 (Oryza nivara Reference Sequence Version 2).</title>
        <authorList>
            <person name="Zhang J."/>
            <person name="Kudrna D."/>
            <person name="Lee S."/>
            <person name="Talag J."/>
            <person name="Rajasekar S."/>
            <person name="Welchert J."/>
            <person name="Hsing Y.-I."/>
            <person name="Wing R.A."/>
        </authorList>
    </citation>
    <scope>NUCLEOTIDE SEQUENCE [LARGE SCALE GENOMIC DNA]</scope>
    <source>
        <strain evidence="3">SL10</strain>
    </source>
</reference>
<dbReference type="PANTHER" id="PTHR43139">
    <property type="entry name" value="SI:DKEY-122A22.2"/>
    <property type="match status" value="1"/>
</dbReference>
<dbReference type="Pfam" id="PF12697">
    <property type="entry name" value="Abhydrolase_6"/>
    <property type="match status" value="1"/>
</dbReference>
<feature type="region of interest" description="Disordered" evidence="1">
    <location>
        <begin position="671"/>
        <end position="719"/>
    </location>
</feature>
<dbReference type="Pfam" id="PF02291">
    <property type="entry name" value="TFIID-31kDa"/>
    <property type="match status" value="1"/>
</dbReference>
<feature type="region of interest" description="Disordered" evidence="1">
    <location>
        <begin position="1"/>
        <end position="26"/>
    </location>
</feature>
<reference evidence="3" key="1">
    <citation type="submission" date="2015-04" db="UniProtKB">
        <authorList>
            <consortium name="EnsemblPlants"/>
        </authorList>
    </citation>
    <scope>IDENTIFICATION</scope>
    <source>
        <strain evidence="3">SL10</strain>
    </source>
</reference>
<dbReference type="EnsemblPlants" id="ONIVA07G20470.1">
    <property type="protein sequence ID" value="ONIVA07G20470.1"/>
    <property type="gene ID" value="ONIVA07G20470"/>
</dbReference>
<dbReference type="Gramene" id="ONIVA07G20470.1">
    <property type="protein sequence ID" value="ONIVA07G20470.1"/>
    <property type="gene ID" value="ONIVA07G20470"/>
</dbReference>
<feature type="compositionally biased region" description="Pro residues" evidence="1">
    <location>
        <begin position="8"/>
        <end position="17"/>
    </location>
</feature>
<dbReference type="eggNOG" id="KOG3334">
    <property type="taxonomic scope" value="Eukaryota"/>
</dbReference>
<dbReference type="CDD" id="cd07979">
    <property type="entry name" value="HFD_TAF9"/>
    <property type="match status" value="1"/>
</dbReference>
<proteinExistence type="predicted"/>
<dbReference type="Gene3D" id="3.40.50.1820">
    <property type="entry name" value="alpha/beta hydrolase"/>
    <property type="match status" value="1"/>
</dbReference>
<protein>
    <recommendedName>
        <fullName evidence="2">AB hydrolase-1 domain-containing protein</fullName>
    </recommendedName>
</protein>
<evidence type="ECO:0000256" key="1">
    <source>
        <dbReference type="SAM" id="MobiDB-lite"/>
    </source>
</evidence>
<dbReference type="STRING" id="4536.A0A0E0I3J5"/>
<dbReference type="InterPro" id="IPR000073">
    <property type="entry name" value="AB_hydrolase_1"/>
</dbReference>
<dbReference type="eggNOG" id="KOG1454">
    <property type="taxonomic scope" value="Eukaryota"/>
</dbReference>
<dbReference type="PANTHER" id="PTHR43139:SF52">
    <property type="entry name" value="SI:DKEY-122A22.2"/>
    <property type="match status" value="1"/>
</dbReference>
<evidence type="ECO:0000259" key="2">
    <source>
        <dbReference type="Pfam" id="PF12697"/>
    </source>
</evidence>
<accession>A0A0E0I3J5</accession>
<dbReference type="SUPFAM" id="SSF47113">
    <property type="entry name" value="Histone-fold"/>
    <property type="match status" value="1"/>
</dbReference>
<dbReference type="GO" id="GO:0046982">
    <property type="term" value="F:protein heterodimerization activity"/>
    <property type="evidence" value="ECO:0007669"/>
    <property type="project" value="InterPro"/>
</dbReference>
<sequence length="732" mass="80029">MDTGADQAPPPPPPPPVAAASAAADEPRDLRVVREILHSLGLREGDYEEAAVHKLLLFAHRYAGDVLGEAKAYAGHAGRESLQADDVRLAIQARGMSSAAPPSREDMSLNQNHLFVHQVELTLDQIEEIKDDGSNDNVDSPNFNCVQDPSRSVSFPHYQVMPLNQNHLSFHQVEPMLDQVEEIKDDGSNDNVASPDSNFIQDPHYQDMLLNQDHLSVRGVEPTLDQVEEIEDDCSSDNVASPDSNYDKEKNDSNKQKPSKKVKTNRRAPALHHPLAAMPSLGIAPLLDAYFRRRFAAAGLVQASVPLDGGATTVQCWRFPPGASEELPVLVLLHGFGPPATWQWRRQVGPLSRRFRLVVPDLLFFGGSGTAAADARSEAHQAEAVAKLVAAVVGAAAARVSVAGTSYGGFVAYHVARLLGPAAVARVVIASSDLLKADADDRALLRRGGAERVEDVMLPRTPERMRRLLGLAYHRPRRFSFTPAFVLRDLAQYLYTDKIEEKKELIKGITLGDKEKFQLTPLPQEVLVLWGEHDQIFPIEKAFEVARQLGANARLEIIKNTGHMPQEEDPKRFNEALLNFLLPAPNSSFKASILSRDDGRSCPAPDRQALLARVVIEYALLGCGGVKRRDAFADMICCTGRYWYRASSFLAVAASKSLSFPAAAQSNKGTLAARERIKSGSGAREKKGNGGGVGEETSPAAEEEQVRRRKRNTAAVARKRNTAAAAKIIQLR</sequence>
<feature type="region of interest" description="Disordered" evidence="1">
    <location>
        <begin position="229"/>
        <end position="273"/>
    </location>
</feature>
<feature type="compositionally biased region" description="Basic and acidic residues" evidence="1">
    <location>
        <begin position="673"/>
        <end position="688"/>
    </location>
</feature>
<dbReference type="AlphaFoldDB" id="A0A0E0I3J5"/>
<dbReference type="SUPFAM" id="SSF53474">
    <property type="entry name" value="alpha/beta-Hydrolases"/>
    <property type="match status" value="1"/>
</dbReference>
<dbReference type="Gene3D" id="1.10.20.10">
    <property type="entry name" value="Histone, subunit A"/>
    <property type="match status" value="1"/>
</dbReference>
<dbReference type="PRINTS" id="PR00111">
    <property type="entry name" value="ABHYDROLASE"/>
</dbReference>
<keyword evidence="4" id="KW-1185">Reference proteome</keyword>
<dbReference type="InterPro" id="IPR003162">
    <property type="entry name" value="TFIID-31"/>
</dbReference>
<evidence type="ECO:0000313" key="3">
    <source>
        <dbReference type="EnsemblPlants" id="ONIVA07G20470.1"/>
    </source>
</evidence>
<feature type="compositionally biased region" description="Basic residues" evidence="1">
    <location>
        <begin position="707"/>
        <end position="719"/>
    </location>
</feature>